<proteinExistence type="predicted"/>
<dbReference type="PRINTS" id="PR00371">
    <property type="entry name" value="FPNCR"/>
</dbReference>
<accession>A0A0G0TAS1</accession>
<dbReference type="SUPFAM" id="SSF63380">
    <property type="entry name" value="Riboflavin synthase domain-like"/>
    <property type="match status" value="1"/>
</dbReference>
<dbReference type="PANTHER" id="PTHR47354">
    <property type="entry name" value="NADH OXIDOREDUCTASE HCR"/>
    <property type="match status" value="1"/>
</dbReference>
<dbReference type="InterPro" id="IPR050415">
    <property type="entry name" value="MRET"/>
</dbReference>
<dbReference type="InterPro" id="IPR039261">
    <property type="entry name" value="FNR_nucleotide-bd"/>
</dbReference>
<dbReference type="PROSITE" id="PS51384">
    <property type="entry name" value="FAD_FR"/>
    <property type="match status" value="1"/>
</dbReference>
<reference evidence="2 3" key="1">
    <citation type="journal article" date="2015" name="Nature">
        <title>rRNA introns, odd ribosomes, and small enigmatic genomes across a large radiation of phyla.</title>
        <authorList>
            <person name="Brown C.T."/>
            <person name="Hug L.A."/>
            <person name="Thomas B.C."/>
            <person name="Sharon I."/>
            <person name="Castelle C.J."/>
            <person name="Singh A."/>
            <person name="Wilkins M.J."/>
            <person name="Williams K.H."/>
            <person name="Banfield J.F."/>
        </authorList>
    </citation>
    <scope>NUCLEOTIDE SEQUENCE [LARGE SCALE GENOMIC DNA]</scope>
</reference>
<dbReference type="SUPFAM" id="SSF52343">
    <property type="entry name" value="Ferredoxin reductase-like, C-terminal NADP-linked domain"/>
    <property type="match status" value="1"/>
</dbReference>
<protein>
    <submittedName>
        <fullName evidence="2">Oxidoreductase FAD/NAD(P)-binding protein</fullName>
    </submittedName>
</protein>
<evidence type="ECO:0000313" key="3">
    <source>
        <dbReference type="Proteomes" id="UP000034664"/>
    </source>
</evidence>
<dbReference type="AlphaFoldDB" id="A0A0G0TAS1"/>
<dbReference type="InterPro" id="IPR008333">
    <property type="entry name" value="Cbr1-like_FAD-bd_dom"/>
</dbReference>
<dbReference type="InterPro" id="IPR001433">
    <property type="entry name" value="OxRdtase_FAD/NAD-bd"/>
</dbReference>
<evidence type="ECO:0000259" key="1">
    <source>
        <dbReference type="PROSITE" id="PS51384"/>
    </source>
</evidence>
<dbReference type="InterPro" id="IPR001709">
    <property type="entry name" value="Flavoprot_Pyr_Nucl_cyt_Rdtase"/>
</dbReference>
<dbReference type="PRINTS" id="PR00410">
    <property type="entry name" value="PHEHYDRXLASE"/>
</dbReference>
<comment type="caution">
    <text evidence="2">The sequence shown here is derived from an EMBL/GenBank/DDBJ whole genome shotgun (WGS) entry which is preliminary data.</text>
</comment>
<dbReference type="Pfam" id="PF00175">
    <property type="entry name" value="NAD_binding_1"/>
    <property type="match status" value="1"/>
</dbReference>
<dbReference type="InterPro" id="IPR017927">
    <property type="entry name" value="FAD-bd_FR_type"/>
</dbReference>
<organism evidence="2 3">
    <name type="scientific">Candidatus Roizmanbacteria bacterium GW2011_GWB1_40_7</name>
    <dbReference type="NCBI Taxonomy" id="1618482"/>
    <lineage>
        <taxon>Bacteria</taxon>
        <taxon>Candidatus Roizmaniibacteriota</taxon>
    </lineage>
</organism>
<dbReference type="Proteomes" id="UP000034664">
    <property type="component" value="Unassembled WGS sequence"/>
</dbReference>
<dbReference type="Pfam" id="PF00970">
    <property type="entry name" value="FAD_binding_6"/>
    <property type="match status" value="1"/>
</dbReference>
<sequence>MSMENNNHSQQYTGIVIHKEQLSPKVFSFDISLKNPPAFQFIPGQFVSVDVGNNKRRSYSIASSSYRVDGIKLIVDIAPGGSGSQYFSQLEVNQELSLKGPMGKFHLASETGNIVFLAAGTGIAPFRSMIDYLIEKQISENDHEVRSIYLYISFRFQEDIFWKEYFELLECSTQNFHFLLTLSQPTVSWNGCQGYVQACMDRQLLKDTNSHFYICGGNSMVEGVRKFLREESVSEDHIHFEPF</sequence>
<dbReference type="Gene3D" id="3.40.50.80">
    <property type="entry name" value="Nucleotide-binding domain of ferredoxin-NADP reductase (FNR) module"/>
    <property type="match status" value="1"/>
</dbReference>
<evidence type="ECO:0000313" key="2">
    <source>
        <dbReference type="EMBL" id="KKR71911.1"/>
    </source>
</evidence>
<feature type="domain" description="FAD-binding FR-type" evidence="1">
    <location>
        <begin position="9"/>
        <end position="108"/>
    </location>
</feature>
<dbReference type="PANTHER" id="PTHR47354:SF5">
    <property type="entry name" value="PROTEIN RFBI"/>
    <property type="match status" value="1"/>
</dbReference>
<dbReference type="GO" id="GO:0016491">
    <property type="term" value="F:oxidoreductase activity"/>
    <property type="evidence" value="ECO:0007669"/>
    <property type="project" value="InterPro"/>
</dbReference>
<name>A0A0G0TAS1_9BACT</name>
<dbReference type="InterPro" id="IPR017938">
    <property type="entry name" value="Riboflavin_synthase-like_b-brl"/>
</dbReference>
<dbReference type="EMBL" id="LBZM01000016">
    <property type="protein sequence ID" value="KKR71911.1"/>
    <property type="molecule type" value="Genomic_DNA"/>
</dbReference>
<gene>
    <name evidence="2" type="ORF">UU14_C0016G0031</name>
</gene>
<dbReference type="Gene3D" id="2.40.30.10">
    <property type="entry name" value="Translation factors"/>
    <property type="match status" value="1"/>
</dbReference>